<dbReference type="OrthoDB" id="34038at2157"/>
<dbReference type="InterPro" id="IPR059062">
    <property type="entry name" value="Gins15_C"/>
</dbReference>
<protein>
    <submittedName>
        <fullName evidence="3">Archaeal-like protein of GINS complex proteins Psf1/Sld5</fullName>
    </submittedName>
</protein>
<dbReference type="GeneID" id="65563911"/>
<evidence type="ECO:0000259" key="1">
    <source>
        <dbReference type="Pfam" id="PF25864"/>
    </source>
</evidence>
<dbReference type="Pfam" id="PF25865">
    <property type="entry name" value="Gins15_C"/>
    <property type="match status" value="1"/>
</dbReference>
<feature type="domain" description="Gins15 C-terminal" evidence="2">
    <location>
        <begin position="94"/>
        <end position="143"/>
    </location>
</feature>
<organism evidence="3 4">
    <name type="scientific">Saccharolobus shibatae (strain ATCC 51178 / DSM 5389 / JCM 8931 / NBRC 15437 / B12)</name>
    <name type="common">Sulfolobus shibatae</name>
    <dbReference type="NCBI Taxonomy" id="523848"/>
    <lineage>
        <taxon>Archaea</taxon>
        <taxon>Thermoproteota</taxon>
        <taxon>Thermoprotei</taxon>
        <taxon>Sulfolobales</taxon>
        <taxon>Sulfolobaceae</taxon>
        <taxon>Saccharolobus</taxon>
    </lineage>
</organism>
<dbReference type="InterPro" id="IPR059061">
    <property type="entry name" value="Gins15_N"/>
</dbReference>
<accession>A0A8F5GU30</accession>
<dbReference type="RefSeq" id="WP_218266272.1">
    <property type="nucleotide sequence ID" value="NZ_CP077717.1"/>
</dbReference>
<reference evidence="3" key="1">
    <citation type="journal article" date="2021" name="Environ. Microbiol.">
        <title>New insights into the diversity and evolution of the archaeal mobilome from three complete genomes of Saccharolobus shibatae.</title>
        <authorList>
            <person name="Medvedeva S."/>
            <person name="Brandt D."/>
            <person name="Cvirkaite-Krupovic V."/>
            <person name="Liu Y."/>
            <person name="Severinov K."/>
            <person name="Ishino S."/>
            <person name="Ishino Y."/>
            <person name="Prangishvili D."/>
            <person name="Kalinowski J."/>
            <person name="Krupovic M."/>
        </authorList>
    </citation>
    <scope>NUCLEOTIDE SEQUENCE</scope>
    <source>
        <strain evidence="3">B12</strain>
    </source>
</reference>
<dbReference type="AlphaFoldDB" id="A0A8F5GU30"/>
<evidence type="ECO:0000313" key="4">
    <source>
        <dbReference type="Proteomes" id="UP000694018"/>
    </source>
</evidence>
<dbReference type="Pfam" id="PF25864">
    <property type="entry name" value="Gins15_N"/>
    <property type="match status" value="1"/>
</dbReference>
<dbReference type="Proteomes" id="UP000694018">
    <property type="component" value="Chromosome"/>
</dbReference>
<evidence type="ECO:0000259" key="2">
    <source>
        <dbReference type="Pfam" id="PF25865"/>
    </source>
</evidence>
<dbReference type="KEGG" id="sshi:J5U23_02434"/>
<evidence type="ECO:0000313" key="3">
    <source>
        <dbReference type="EMBL" id="QXJ29564.1"/>
    </source>
</evidence>
<sequence>MLDELVRKELSEEEITEIKLEEIIKYMTLIKKSKTFASAEIRKEELKLLSELAESLFELRLSKILEGKVSKGFDEFIFNIFKSLKQFYVELLIGRYIIYNDKIYCIVQKPLIYNNHKVDEGDVLVLPMREAVPLIIASYLTPYKIDIEEQL</sequence>
<feature type="domain" description="Gins15 N-terminal" evidence="1">
    <location>
        <begin position="1"/>
        <end position="74"/>
    </location>
</feature>
<name>A0A8F5GU30_SACSH</name>
<gene>
    <name evidence="3" type="ORF">J5U23_02434</name>
</gene>
<dbReference type="EMBL" id="CP077717">
    <property type="protein sequence ID" value="QXJ29564.1"/>
    <property type="molecule type" value="Genomic_DNA"/>
</dbReference>
<proteinExistence type="predicted"/>